<proteinExistence type="predicted"/>
<keyword evidence="1" id="KW-1133">Transmembrane helix</keyword>
<organism evidence="2 3">
    <name type="scientific">Stylosanthes scabra</name>
    <dbReference type="NCBI Taxonomy" id="79078"/>
    <lineage>
        <taxon>Eukaryota</taxon>
        <taxon>Viridiplantae</taxon>
        <taxon>Streptophyta</taxon>
        <taxon>Embryophyta</taxon>
        <taxon>Tracheophyta</taxon>
        <taxon>Spermatophyta</taxon>
        <taxon>Magnoliopsida</taxon>
        <taxon>eudicotyledons</taxon>
        <taxon>Gunneridae</taxon>
        <taxon>Pentapetalae</taxon>
        <taxon>rosids</taxon>
        <taxon>fabids</taxon>
        <taxon>Fabales</taxon>
        <taxon>Fabaceae</taxon>
        <taxon>Papilionoideae</taxon>
        <taxon>50 kb inversion clade</taxon>
        <taxon>dalbergioids sensu lato</taxon>
        <taxon>Dalbergieae</taxon>
        <taxon>Pterocarpus clade</taxon>
        <taxon>Stylosanthes</taxon>
    </lineage>
</organism>
<sequence length="130" mass="15065">MDVSIAASFLCQQNRWLPSSSMENGMALLLFDANNSCFQFVFVSDLFFIWIFSWLPFSISQPLVRVTVPRSAVSSERRTFTLNLPRNAQSVVVVPHAFYSRYQRRLGNKLIFVDQHGDTHQMTLHKGRFF</sequence>
<reference evidence="2 3" key="1">
    <citation type="journal article" date="2023" name="Plants (Basel)">
        <title>Bridging the Gap: Combining Genomics and Transcriptomics Approaches to Understand Stylosanthes scabra, an Orphan Legume from the Brazilian Caatinga.</title>
        <authorList>
            <person name="Ferreira-Neto J.R.C."/>
            <person name="da Silva M.D."/>
            <person name="Binneck E."/>
            <person name="de Melo N.F."/>
            <person name="da Silva R.H."/>
            <person name="de Melo A.L.T.M."/>
            <person name="Pandolfi V."/>
            <person name="Bustamante F.O."/>
            <person name="Brasileiro-Vidal A.C."/>
            <person name="Benko-Iseppon A.M."/>
        </authorList>
    </citation>
    <scope>NUCLEOTIDE SEQUENCE [LARGE SCALE GENOMIC DNA]</scope>
    <source>
        <tissue evidence="2">Leaves</tissue>
    </source>
</reference>
<dbReference type="Proteomes" id="UP001341840">
    <property type="component" value="Unassembled WGS sequence"/>
</dbReference>
<accession>A0ABU6RN14</accession>
<evidence type="ECO:0000313" key="3">
    <source>
        <dbReference type="Proteomes" id="UP001341840"/>
    </source>
</evidence>
<keyword evidence="1" id="KW-0472">Membrane</keyword>
<evidence type="ECO:0000256" key="1">
    <source>
        <dbReference type="SAM" id="Phobius"/>
    </source>
</evidence>
<protein>
    <submittedName>
        <fullName evidence="2">Uncharacterized protein</fullName>
    </submittedName>
</protein>
<evidence type="ECO:0000313" key="2">
    <source>
        <dbReference type="EMBL" id="MED6125397.1"/>
    </source>
</evidence>
<keyword evidence="1" id="KW-0812">Transmembrane</keyword>
<gene>
    <name evidence="2" type="ORF">PIB30_068205</name>
</gene>
<comment type="caution">
    <text evidence="2">The sequence shown here is derived from an EMBL/GenBank/DDBJ whole genome shotgun (WGS) entry which is preliminary data.</text>
</comment>
<name>A0ABU6RN14_9FABA</name>
<dbReference type="EMBL" id="JASCZI010030935">
    <property type="protein sequence ID" value="MED6125397.1"/>
    <property type="molecule type" value="Genomic_DNA"/>
</dbReference>
<keyword evidence="3" id="KW-1185">Reference proteome</keyword>
<feature type="transmembrane region" description="Helical" evidence="1">
    <location>
        <begin position="38"/>
        <end position="57"/>
    </location>
</feature>